<name>A0A2U1B297_9BACT</name>
<proteinExistence type="predicted"/>
<reference evidence="1 2" key="1">
    <citation type="submission" date="2018-04" db="EMBL/GenBank/DDBJ databases">
        <title>Genomic Encyclopedia of Type Strains, Phase IV (KMG-IV): sequencing the most valuable type-strain genomes for metagenomic binning, comparative biology and taxonomic classification.</title>
        <authorList>
            <person name="Goeker M."/>
        </authorList>
    </citation>
    <scope>NUCLEOTIDE SEQUENCE [LARGE SCALE GENOMIC DNA]</scope>
    <source>
        <strain evidence="1 2">DSM 14823</strain>
    </source>
</reference>
<organism evidence="1 2">
    <name type="scientific">Victivallis vadensis</name>
    <dbReference type="NCBI Taxonomy" id="172901"/>
    <lineage>
        <taxon>Bacteria</taxon>
        <taxon>Pseudomonadati</taxon>
        <taxon>Lentisphaerota</taxon>
        <taxon>Lentisphaeria</taxon>
        <taxon>Victivallales</taxon>
        <taxon>Victivallaceae</taxon>
        <taxon>Victivallis</taxon>
    </lineage>
</organism>
<gene>
    <name evidence="1" type="ORF">C8D82_11092</name>
</gene>
<keyword evidence="2" id="KW-1185">Reference proteome</keyword>
<sequence>MGQQLNKIEKRRRRKAYLERCKEKVRAAIAQAKKK</sequence>
<dbReference type="EMBL" id="QEKH01000010">
    <property type="protein sequence ID" value="PVY42783.1"/>
    <property type="molecule type" value="Genomic_DNA"/>
</dbReference>
<evidence type="ECO:0000313" key="2">
    <source>
        <dbReference type="Proteomes" id="UP000245959"/>
    </source>
</evidence>
<dbReference type="Proteomes" id="UP000245959">
    <property type="component" value="Unassembled WGS sequence"/>
</dbReference>
<comment type="caution">
    <text evidence="1">The sequence shown here is derived from an EMBL/GenBank/DDBJ whole genome shotgun (WGS) entry which is preliminary data.</text>
</comment>
<accession>A0A2U1B297</accession>
<protein>
    <submittedName>
        <fullName evidence="1">Uncharacterized protein</fullName>
    </submittedName>
</protein>
<evidence type="ECO:0000313" key="1">
    <source>
        <dbReference type="EMBL" id="PVY42783.1"/>
    </source>
</evidence>
<dbReference type="AlphaFoldDB" id="A0A2U1B297"/>